<evidence type="ECO:0000256" key="3">
    <source>
        <dbReference type="ARBA" id="ARBA00022692"/>
    </source>
</evidence>
<sequence>MDIRPILSTLMRHKTAASLIVAEIALTCAIICNALFMISDRLDQIREVSGLAENELVRVQITSIGSDADQSARTRTDLASLRALPGVKDATILNQVPFVNSSWNSGVRLNREQQQSTLSATTYMAEDQFIETLGLKLVAGRDFTPDEFVEFENFDLPGVSPLIPSAIITRSMAEKLFPGEDAVGKTFYSWSEQPTRVIGVVEHLVRPSQMGGPTAREYSMVFPLRPHYNLGGNYVIRTDPERRAEVLEAAKATLQANGADRIILEENTKTFEQLRHEYYQAPRAMAWLLGIVCVALLLITALGIIGLASFWVQQRTKQIGVRRALGATRGQILRYFQTENFLLASIGIALGMLLAFAINQLLMGKYEMARLPLLYLPAGAVLLWGLGQLAVFAPARRAASIPPAVATRSV</sequence>
<evidence type="ECO:0000256" key="7">
    <source>
        <dbReference type="SAM" id="Phobius"/>
    </source>
</evidence>
<evidence type="ECO:0000256" key="5">
    <source>
        <dbReference type="ARBA" id="ARBA00023136"/>
    </source>
</evidence>
<protein>
    <submittedName>
        <fullName evidence="10">ABC transporter permease</fullName>
    </submittedName>
</protein>
<evidence type="ECO:0000259" key="9">
    <source>
        <dbReference type="Pfam" id="PF12704"/>
    </source>
</evidence>
<dbReference type="InterPro" id="IPR003838">
    <property type="entry name" value="ABC3_permease_C"/>
</dbReference>
<feature type="transmembrane region" description="Helical" evidence="7">
    <location>
        <begin position="16"/>
        <end position="38"/>
    </location>
</feature>
<evidence type="ECO:0000256" key="2">
    <source>
        <dbReference type="ARBA" id="ARBA00022475"/>
    </source>
</evidence>
<dbReference type="AlphaFoldDB" id="A0A0E3Z264"/>
<dbReference type="InterPro" id="IPR025857">
    <property type="entry name" value="MacB_PCD"/>
</dbReference>
<evidence type="ECO:0000313" key="10">
    <source>
        <dbReference type="EMBL" id="AKC87187.1"/>
    </source>
</evidence>
<dbReference type="GO" id="GO:0005886">
    <property type="term" value="C:plasma membrane"/>
    <property type="evidence" value="ECO:0007669"/>
    <property type="project" value="UniProtKB-SubCell"/>
</dbReference>
<dbReference type="PANTHER" id="PTHR30572">
    <property type="entry name" value="MEMBRANE COMPONENT OF TRANSPORTER-RELATED"/>
    <property type="match status" value="1"/>
</dbReference>
<organism evidence="10 11">
    <name type="scientific">Pseudoxanthomonas suwonensis</name>
    <dbReference type="NCBI Taxonomy" id="314722"/>
    <lineage>
        <taxon>Bacteria</taxon>
        <taxon>Pseudomonadati</taxon>
        <taxon>Pseudomonadota</taxon>
        <taxon>Gammaproteobacteria</taxon>
        <taxon>Lysobacterales</taxon>
        <taxon>Lysobacteraceae</taxon>
        <taxon>Pseudoxanthomonas</taxon>
    </lineage>
</organism>
<keyword evidence="2" id="KW-1003">Cell membrane</keyword>
<feature type="transmembrane region" description="Helical" evidence="7">
    <location>
        <begin position="374"/>
        <end position="393"/>
    </location>
</feature>
<evidence type="ECO:0000256" key="1">
    <source>
        <dbReference type="ARBA" id="ARBA00004651"/>
    </source>
</evidence>
<evidence type="ECO:0000259" key="8">
    <source>
        <dbReference type="Pfam" id="PF02687"/>
    </source>
</evidence>
<keyword evidence="5 7" id="KW-0472">Membrane</keyword>
<feature type="domain" description="ABC3 transporter permease C-terminal" evidence="8">
    <location>
        <begin position="291"/>
        <end position="403"/>
    </location>
</feature>
<reference evidence="10 11" key="1">
    <citation type="journal article" date="2015" name="Genome Announc.">
        <title>Complete Genome Sequence of Pseudoxanthomonas suwonensis Strain J1, a Cellulose-Degrading Bacterium Isolated from Leaf- and Wood-Enriched Soil.</title>
        <authorList>
            <person name="Hou L."/>
            <person name="Jiang J."/>
            <person name="Xu Z."/>
            <person name="Zhou Y."/>
            <person name="Leung F.C."/>
        </authorList>
    </citation>
    <scope>NUCLEOTIDE SEQUENCE [LARGE SCALE GENOMIC DNA]</scope>
    <source>
        <strain evidence="10 11">J1</strain>
    </source>
</reference>
<name>A0A0E3Z264_9GAMM</name>
<evidence type="ECO:0000313" key="11">
    <source>
        <dbReference type="Proteomes" id="UP000033067"/>
    </source>
</evidence>
<proteinExistence type="inferred from homology"/>
<dbReference type="EMBL" id="CP011144">
    <property type="protein sequence ID" value="AKC87187.1"/>
    <property type="molecule type" value="Genomic_DNA"/>
</dbReference>
<keyword evidence="11" id="KW-1185">Reference proteome</keyword>
<evidence type="ECO:0000256" key="4">
    <source>
        <dbReference type="ARBA" id="ARBA00022989"/>
    </source>
</evidence>
<dbReference type="GO" id="GO:0022857">
    <property type="term" value="F:transmembrane transporter activity"/>
    <property type="evidence" value="ECO:0007669"/>
    <property type="project" value="TreeGrafter"/>
</dbReference>
<dbReference type="PANTHER" id="PTHR30572:SF4">
    <property type="entry name" value="ABC TRANSPORTER PERMEASE YTRF"/>
    <property type="match status" value="1"/>
</dbReference>
<comment type="subcellular location">
    <subcellularLocation>
        <location evidence="1">Cell membrane</location>
        <topology evidence="1">Multi-pass membrane protein</topology>
    </subcellularLocation>
</comment>
<feature type="domain" description="MacB-like periplasmic core" evidence="9">
    <location>
        <begin position="51"/>
        <end position="246"/>
    </location>
</feature>
<dbReference type="Pfam" id="PF12704">
    <property type="entry name" value="MacB_PCD"/>
    <property type="match status" value="1"/>
</dbReference>
<dbReference type="InterPro" id="IPR050250">
    <property type="entry name" value="Macrolide_Exporter_MacB"/>
</dbReference>
<keyword evidence="4 7" id="KW-1133">Transmembrane helix</keyword>
<accession>A0A0E3Z264</accession>
<evidence type="ECO:0000256" key="6">
    <source>
        <dbReference type="ARBA" id="ARBA00038076"/>
    </source>
</evidence>
<feature type="transmembrane region" description="Helical" evidence="7">
    <location>
        <begin position="284"/>
        <end position="312"/>
    </location>
</feature>
<dbReference type="RefSeq" id="WP_052632308.1">
    <property type="nucleotide sequence ID" value="NZ_CP011144.1"/>
</dbReference>
<feature type="transmembrane region" description="Helical" evidence="7">
    <location>
        <begin position="341"/>
        <end position="362"/>
    </location>
</feature>
<dbReference type="KEGG" id="psuw:WQ53_10955"/>
<dbReference type="Proteomes" id="UP000033067">
    <property type="component" value="Chromosome"/>
</dbReference>
<dbReference type="Pfam" id="PF02687">
    <property type="entry name" value="FtsX"/>
    <property type="match status" value="1"/>
</dbReference>
<dbReference type="PATRIC" id="fig|314722.6.peg.2364"/>
<gene>
    <name evidence="10" type="ORF">WQ53_10955</name>
</gene>
<keyword evidence="3 7" id="KW-0812">Transmembrane</keyword>
<dbReference type="OrthoDB" id="9770036at2"/>
<comment type="similarity">
    <text evidence="6">Belongs to the ABC-4 integral membrane protein family.</text>
</comment>